<dbReference type="Proteomes" id="UP000649573">
    <property type="component" value="Unassembled WGS sequence"/>
</dbReference>
<evidence type="ECO:0000313" key="4">
    <source>
        <dbReference type="Proteomes" id="UP000649573"/>
    </source>
</evidence>
<keyword evidence="4" id="KW-1185">Reference proteome</keyword>
<evidence type="ECO:0000313" key="3">
    <source>
        <dbReference type="EMBL" id="GGU77083.1"/>
    </source>
</evidence>
<comment type="caution">
    <text evidence="3">The sequence shown here is derived from an EMBL/GenBank/DDBJ whole genome shotgun (WGS) entry which is preliminary data.</text>
</comment>
<keyword evidence="1" id="KW-0175">Coiled coil</keyword>
<protein>
    <recommendedName>
        <fullName evidence="5">DivIVA protein</fullName>
    </recommendedName>
</protein>
<evidence type="ECO:0000256" key="1">
    <source>
        <dbReference type="SAM" id="Coils"/>
    </source>
</evidence>
<evidence type="ECO:0000256" key="2">
    <source>
        <dbReference type="SAM" id="MobiDB-lite"/>
    </source>
</evidence>
<accession>A0ABQ2VBP2</accession>
<sequence length="233" mass="26576">MTLREEFTDEGAYLVKNVWQVRPRVFTSTKAHVQERTKAMAIEDLLNEGPRTFRTRWFGYDRAQVDEEYARLEGQLDVARTDRDAALATAEDLARHLEEARSELAEYRMIHAGHSKDDAVSGCIRYLLHVAKRKAEEIETAARVRADQAVRQAEEAAGRHARLLDETEQETQRRLAEASRRAREIVGEALEQSRAMLAGLTERQRLLEQWHAEVASTPDLPLPRRSEAASVTS</sequence>
<feature type="coiled-coil region" evidence="1">
    <location>
        <begin position="62"/>
        <end position="110"/>
    </location>
</feature>
<reference evidence="4" key="1">
    <citation type="journal article" date="2019" name="Int. J. Syst. Evol. Microbiol.">
        <title>The Global Catalogue of Microorganisms (GCM) 10K type strain sequencing project: providing services to taxonomists for standard genome sequencing and annotation.</title>
        <authorList>
            <consortium name="The Broad Institute Genomics Platform"/>
            <consortium name="The Broad Institute Genome Sequencing Center for Infectious Disease"/>
            <person name="Wu L."/>
            <person name="Ma J."/>
        </authorList>
    </citation>
    <scope>NUCLEOTIDE SEQUENCE [LARGE SCALE GENOMIC DNA]</scope>
    <source>
        <strain evidence="4">JCM 3296</strain>
    </source>
</reference>
<name>A0ABQ2VBP2_9PSEU</name>
<gene>
    <name evidence="3" type="ORF">GCM10010178_80390</name>
</gene>
<feature type="region of interest" description="Disordered" evidence="2">
    <location>
        <begin position="157"/>
        <end position="176"/>
    </location>
</feature>
<organism evidence="3 4">
    <name type="scientific">Lentzea flava</name>
    <dbReference type="NCBI Taxonomy" id="103732"/>
    <lineage>
        <taxon>Bacteria</taxon>
        <taxon>Bacillati</taxon>
        <taxon>Actinomycetota</taxon>
        <taxon>Actinomycetes</taxon>
        <taxon>Pseudonocardiales</taxon>
        <taxon>Pseudonocardiaceae</taxon>
        <taxon>Lentzea</taxon>
    </lineage>
</organism>
<feature type="region of interest" description="Disordered" evidence="2">
    <location>
        <begin position="213"/>
        <end position="233"/>
    </location>
</feature>
<proteinExistence type="predicted"/>
<evidence type="ECO:0008006" key="5">
    <source>
        <dbReference type="Google" id="ProtNLM"/>
    </source>
</evidence>
<dbReference type="EMBL" id="BMRE01000062">
    <property type="protein sequence ID" value="GGU77083.1"/>
    <property type="molecule type" value="Genomic_DNA"/>
</dbReference>